<feature type="domain" description="DUF6378" evidence="1">
    <location>
        <begin position="186"/>
        <end position="266"/>
    </location>
</feature>
<dbReference type="EMBL" id="MN813693">
    <property type="protein sequence ID" value="QHB37792.1"/>
    <property type="molecule type" value="Genomic_DNA"/>
</dbReference>
<protein>
    <recommendedName>
        <fullName evidence="1">DUF6378 domain-containing protein</fullName>
    </recommendedName>
</protein>
<keyword evidence="3" id="KW-1185">Reference proteome</keyword>
<dbReference type="RefSeq" id="YP_009950001.1">
    <property type="nucleotide sequence ID" value="NC_051586.1"/>
</dbReference>
<reference evidence="2 3" key="1">
    <citation type="submission" date="2019-12" db="EMBL/GenBank/DDBJ databases">
        <authorList>
            <person name="Garlena R.A."/>
            <person name="Russell D.A."/>
            <person name="Pope W.H."/>
            <person name="Jacobs-Sera D."/>
            <person name="Hatfull G.F."/>
        </authorList>
    </citation>
    <scope>NUCLEOTIDE SEQUENCE [LARGE SCALE GENOMIC DNA]</scope>
</reference>
<sequence length="270" mass="29129">MPEGTNIAADVEAVKRAADGQHHNRRPCICDPHSPLIKAGCPARTHTLTDAAEVRPAEPVSPCPTLPSGQVLPHTHSDGHPCNEGRATADTVRPLVDAEVPDPDVPRRTDHCYRCPRPPGDPCPQTAVQGCAYLAPPSLEQQADELRVHPAWTDPDHPDTVGYTMPQVPPVLDPNNPASYQQPREQVLTTAASLICGDRQASYGDATESFARLGRLWSEVLGMEVTPEQVALCLVQLKVSRLVVSPTHEDSWVDIAGYAALGGEIAQRPR</sequence>
<dbReference type="Pfam" id="PF19905">
    <property type="entry name" value="DUF6378"/>
    <property type="match status" value="1"/>
</dbReference>
<organism evidence="2 3">
    <name type="scientific">Mycobacterium phage Imvubu</name>
    <dbReference type="NCBI Taxonomy" id="2686233"/>
    <lineage>
        <taxon>Viruses</taxon>
        <taxon>Duplodnaviria</taxon>
        <taxon>Heunggongvirae</taxon>
        <taxon>Uroviricota</taxon>
        <taxon>Caudoviricetes</taxon>
        <taxon>Bclasvirinae</taxon>
        <taxon>Imvubuvirus</taxon>
        <taxon>Imvubuvirus imvubu</taxon>
    </lineage>
</organism>
<dbReference type="GeneID" id="60321411"/>
<name>A0A6B9L7M3_9CAUD</name>
<dbReference type="Proteomes" id="UP000464404">
    <property type="component" value="Segment"/>
</dbReference>
<evidence type="ECO:0000313" key="2">
    <source>
        <dbReference type="EMBL" id="QHB37792.1"/>
    </source>
</evidence>
<evidence type="ECO:0000259" key="1">
    <source>
        <dbReference type="Pfam" id="PF19905"/>
    </source>
</evidence>
<dbReference type="InterPro" id="IPR045958">
    <property type="entry name" value="DUF6378"/>
</dbReference>
<evidence type="ECO:0000313" key="3">
    <source>
        <dbReference type="Proteomes" id="UP000464404"/>
    </source>
</evidence>
<dbReference type="KEGG" id="vg:60321411"/>
<proteinExistence type="predicted"/>
<gene>
    <name evidence="2" type="primary">51</name>
    <name evidence="2" type="ORF">PBI_IMVUBU_51</name>
</gene>
<accession>A0A6B9L7M3</accession>